<evidence type="ECO:0000256" key="7">
    <source>
        <dbReference type="ARBA" id="ARBA00023242"/>
    </source>
</evidence>
<dbReference type="Gene3D" id="1.20.5.170">
    <property type="match status" value="1"/>
</dbReference>
<evidence type="ECO:0000256" key="1">
    <source>
        <dbReference type="ARBA" id="ARBA00004648"/>
    </source>
</evidence>
<dbReference type="InterPro" id="IPR051381">
    <property type="entry name" value="CREB_ATF_subfamily"/>
</dbReference>
<comment type="subcellular location">
    <subcellularLocation>
        <location evidence="1">Endoplasmic reticulum membrane</location>
        <topology evidence="1">Single-pass type II membrane protein</topology>
    </subcellularLocation>
</comment>
<keyword evidence="4" id="KW-0238">DNA-binding</keyword>
<keyword evidence="8" id="KW-0175">Coiled coil</keyword>
<evidence type="ECO:0000256" key="8">
    <source>
        <dbReference type="SAM" id="Coils"/>
    </source>
</evidence>
<evidence type="ECO:0000259" key="9">
    <source>
        <dbReference type="PROSITE" id="PS50217"/>
    </source>
</evidence>
<evidence type="ECO:0000256" key="3">
    <source>
        <dbReference type="ARBA" id="ARBA00023015"/>
    </source>
</evidence>
<evidence type="ECO:0000256" key="4">
    <source>
        <dbReference type="ARBA" id="ARBA00023125"/>
    </source>
</evidence>
<evidence type="ECO:0000256" key="2">
    <source>
        <dbReference type="ARBA" id="ARBA00009050"/>
    </source>
</evidence>
<keyword evidence="6" id="KW-0834">Unfolded protein response</keyword>
<dbReference type="Pfam" id="PF00170">
    <property type="entry name" value="bZIP_1"/>
    <property type="match status" value="1"/>
</dbReference>
<gene>
    <name evidence="10" type="primary">CREB3</name>
</gene>
<evidence type="ECO:0000313" key="10">
    <source>
        <dbReference type="Ensembl" id="ENSFCTP00005017003.1"/>
    </source>
</evidence>
<dbReference type="SUPFAM" id="SSF57959">
    <property type="entry name" value="Leucine zipper domain"/>
    <property type="match status" value="1"/>
</dbReference>
<feature type="domain" description="BZIP" evidence="9">
    <location>
        <begin position="141"/>
        <end position="201"/>
    </location>
</feature>
<reference evidence="10 11" key="1">
    <citation type="submission" date="2021-02" db="EMBL/GenBank/DDBJ databases">
        <title>Safari Cat Assemblies.</title>
        <authorList>
            <person name="Bredemeyer K.R."/>
            <person name="Murphy W.J."/>
        </authorList>
    </citation>
    <scope>NUCLEOTIDE SEQUENCE [LARGE SCALE GENOMIC DNA]</scope>
</reference>
<dbReference type="PANTHER" id="PTHR45996">
    <property type="entry name" value="AGAP001464-PB"/>
    <property type="match status" value="1"/>
</dbReference>
<evidence type="ECO:0000256" key="6">
    <source>
        <dbReference type="ARBA" id="ARBA00023230"/>
    </source>
</evidence>
<dbReference type="SMART" id="SM00338">
    <property type="entry name" value="BRLZ"/>
    <property type="match status" value="1"/>
</dbReference>
<dbReference type="PROSITE" id="PS50217">
    <property type="entry name" value="BZIP"/>
    <property type="match status" value="1"/>
</dbReference>
<dbReference type="PANTHER" id="PTHR45996:SF4">
    <property type="entry name" value="CYCLIC AMP-RESPONSIVE ELEMENT-BINDING PROTEIN 3"/>
    <property type="match status" value="1"/>
</dbReference>
<reference evidence="10" key="2">
    <citation type="submission" date="2025-08" db="UniProtKB">
        <authorList>
            <consortium name="Ensembl"/>
        </authorList>
    </citation>
    <scope>IDENTIFICATION</scope>
    <source>
        <strain evidence="10">breed Abyssinian</strain>
    </source>
</reference>
<reference evidence="10" key="3">
    <citation type="submission" date="2025-09" db="UniProtKB">
        <authorList>
            <consortium name="Ensembl"/>
        </authorList>
    </citation>
    <scope>IDENTIFICATION</scope>
    <source>
        <strain evidence="10">breed Abyssinian</strain>
    </source>
</reference>
<dbReference type="InterPro" id="IPR046347">
    <property type="entry name" value="bZIP_sf"/>
</dbReference>
<keyword evidence="5" id="KW-0804">Transcription</keyword>
<dbReference type="Proteomes" id="UP000823872">
    <property type="component" value="Chromosome D4"/>
</dbReference>
<keyword evidence="11" id="KW-1185">Reference proteome</keyword>
<evidence type="ECO:0000256" key="5">
    <source>
        <dbReference type="ARBA" id="ARBA00023163"/>
    </source>
</evidence>
<proteinExistence type="inferred from homology"/>
<sequence length="378" mass="41588">MELALDLGDQELLDFLLEESGDLGAEQPLSEALNEWEVEDYLISLLSPPTSLNVFSSSDSCLVHHDHTYSLPQQHVCIDVDGGKYGKEGAQTTPLHVEEPAEQEIARLILTDEEKRLLEKEGLTLPGTLPLTKMEEQILTRVRRKIRNKKSAQESRRKKRLYMGGLESRVLKYTAQNLELQNKVQLLEEQNSSLLDQLRRLQAMVIQISNKTSSSSTCVLVLLFSFCLLVLPAMYSSDTRGSLPAEHGASCPLQRGPSPAGAACPAVRGTKGQLRPGAPGSRQLLLSAETDASGSWCRACLDIATSCPLPKVPLLRSSPSPARKLHKRRGMAPYSQPHICYLTGQIFRLDVRIWGGGGMLSQSPEFLVCVQMKGMGEG</sequence>
<protein>
    <recommendedName>
        <fullName evidence="9">BZIP domain-containing protein</fullName>
    </recommendedName>
</protein>
<dbReference type="PROSITE" id="PS00036">
    <property type="entry name" value="BZIP_BASIC"/>
    <property type="match status" value="1"/>
</dbReference>
<keyword evidence="3" id="KW-0805">Transcription regulation</keyword>
<accession>A0ABI7X3B2</accession>
<dbReference type="GeneTree" id="ENSGT00940000160343"/>
<organism evidence="10 11">
    <name type="scientific">Felis catus</name>
    <name type="common">Cat</name>
    <name type="synonym">Felis silvestris catus</name>
    <dbReference type="NCBI Taxonomy" id="9685"/>
    <lineage>
        <taxon>Eukaryota</taxon>
        <taxon>Metazoa</taxon>
        <taxon>Chordata</taxon>
        <taxon>Craniata</taxon>
        <taxon>Vertebrata</taxon>
        <taxon>Euteleostomi</taxon>
        <taxon>Mammalia</taxon>
        <taxon>Eutheria</taxon>
        <taxon>Laurasiatheria</taxon>
        <taxon>Carnivora</taxon>
        <taxon>Feliformia</taxon>
        <taxon>Felidae</taxon>
        <taxon>Felinae</taxon>
        <taxon>Felis</taxon>
    </lineage>
</organism>
<keyword evidence="7" id="KW-0539">Nucleus</keyword>
<comment type="similarity">
    <text evidence="2">Belongs to the bZIP family. ATF subfamily.</text>
</comment>
<dbReference type="InterPro" id="IPR004827">
    <property type="entry name" value="bZIP"/>
</dbReference>
<dbReference type="Ensembl" id="ENSFCTT00005026209.1">
    <property type="protein sequence ID" value="ENSFCTP00005017003.1"/>
    <property type="gene ID" value="ENSFCTG00005009401.1"/>
</dbReference>
<evidence type="ECO:0000313" key="11">
    <source>
        <dbReference type="Proteomes" id="UP000823872"/>
    </source>
</evidence>
<name>A0ABI7X3B2_FELCA</name>
<dbReference type="CDD" id="cd14689">
    <property type="entry name" value="bZIP_CREB3"/>
    <property type="match status" value="1"/>
</dbReference>
<feature type="coiled-coil region" evidence="8">
    <location>
        <begin position="170"/>
        <end position="204"/>
    </location>
</feature>